<dbReference type="Pfam" id="PF00106">
    <property type="entry name" value="adh_short"/>
    <property type="match status" value="1"/>
</dbReference>
<evidence type="ECO:0000313" key="2">
    <source>
        <dbReference type="Proteomes" id="UP001199525"/>
    </source>
</evidence>
<evidence type="ECO:0000313" key="1">
    <source>
        <dbReference type="EMBL" id="MCC5602121.1"/>
    </source>
</evidence>
<proteinExistence type="predicted"/>
<dbReference type="PANTHER" id="PTHR43431">
    <property type="entry name" value="OXIDOREDUCTASE, SHORT CHAIN DEHYDROGENASE/REDUCTASE FAMILY (AFU_ORTHOLOGUE AFUA_5G14000)"/>
    <property type="match status" value="1"/>
</dbReference>
<keyword evidence="2" id="KW-1185">Reference proteome</keyword>
<dbReference type="SUPFAM" id="SSF51735">
    <property type="entry name" value="NAD(P)-binding Rossmann-fold domains"/>
    <property type="match status" value="1"/>
</dbReference>
<dbReference type="EMBL" id="JAIVFQ010000044">
    <property type="protein sequence ID" value="MCC5602121.1"/>
    <property type="molecule type" value="Genomic_DNA"/>
</dbReference>
<gene>
    <name evidence="1" type="ORF">LC586_23710</name>
</gene>
<dbReference type="Gene3D" id="3.40.50.720">
    <property type="entry name" value="NAD(P)-binding Rossmann-like Domain"/>
    <property type="match status" value="1"/>
</dbReference>
<comment type="caution">
    <text evidence="1">The sequence shown here is derived from an EMBL/GenBank/DDBJ whole genome shotgun (WGS) entry which is preliminary data.</text>
</comment>
<protein>
    <submittedName>
        <fullName evidence="1">SDR family NAD(P)-dependent oxidoreductase</fullName>
    </submittedName>
</protein>
<organism evidence="1 2">
    <name type="scientific">Nostoc favosum CHAB5714</name>
    <dbReference type="NCBI Taxonomy" id="2780399"/>
    <lineage>
        <taxon>Bacteria</taxon>
        <taxon>Bacillati</taxon>
        <taxon>Cyanobacteriota</taxon>
        <taxon>Cyanophyceae</taxon>
        <taxon>Nostocales</taxon>
        <taxon>Nostocaceae</taxon>
        <taxon>Nostoc</taxon>
        <taxon>Nostoc favosum</taxon>
    </lineage>
</organism>
<dbReference type="Proteomes" id="UP001199525">
    <property type="component" value="Unassembled WGS sequence"/>
</dbReference>
<dbReference type="InterPro" id="IPR002347">
    <property type="entry name" value="SDR_fam"/>
</dbReference>
<dbReference type="PRINTS" id="PR00081">
    <property type="entry name" value="GDHRDH"/>
</dbReference>
<reference evidence="1 2" key="1">
    <citation type="journal article" date="2021" name="Microorganisms">
        <title>Genome Evolution of Filamentous Cyanobacterium Nostoc Species: From Facultative Symbiosis to Free Living.</title>
        <authorList>
            <person name="Huo D."/>
            <person name="Li H."/>
            <person name="Cai F."/>
            <person name="Guo X."/>
            <person name="Qiao Z."/>
            <person name="Wang W."/>
            <person name="Yu G."/>
            <person name="Li R."/>
        </authorList>
    </citation>
    <scope>NUCLEOTIDE SEQUENCE [LARGE SCALE GENOMIC DNA]</scope>
    <source>
        <strain evidence="1 2">CHAB 5714</strain>
    </source>
</reference>
<accession>A0ABS8IDK4</accession>
<dbReference type="InterPro" id="IPR036291">
    <property type="entry name" value="NAD(P)-bd_dom_sf"/>
</dbReference>
<name>A0ABS8IDK4_9NOSO</name>
<sequence>MSNKICAVVGVGPGLGFAIAKKFGREGYQIALLARRLDKLEDYKKGLEDIGVNTHGFCADASDCSSLETAFEKIRQTLGHPEVLVYNAGELQQGYPTTITATKVIQDFKVNLVGALVSVQQVVPHMRKQNKGTILLSGGGSALEPFPEVASMCLGKAAIRNLSFSLTQELEEDGVHVATVTICGFIQPGTRFDPDKIAQEYWKLHAQEQGAWEREYIYGVD</sequence>
<dbReference type="PANTHER" id="PTHR43431:SF1">
    <property type="entry name" value="OS08G0476300 PROTEIN"/>
    <property type="match status" value="1"/>
</dbReference>
<dbReference type="RefSeq" id="WP_229487093.1">
    <property type="nucleotide sequence ID" value="NZ_JAIVFQ010000044.1"/>
</dbReference>